<dbReference type="AlphaFoldDB" id="A0A382BY46"/>
<reference evidence="2" key="1">
    <citation type="submission" date="2018-05" db="EMBL/GenBank/DDBJ databases">
        <authorList>
            <person name="Lanie J.A."/>
            <person name="Ng W.-L."/>
            <person name="Kazmierczak K.M."/>
            <person name="Andrzejewski T.M."/>
            <person name="Davidsen T.M."/>
            <person name="Wayne K.J."/>
            <person name="Tettelin H."/>
            <person name="Glass J.I."/>
            <person name="Rusch D."/>
            <person name="Podicherti R."/>
            <person name="Tsui H.-C.T."/>
            <person name="Winkler M.E."/>
        </authorList>
    </citation>
    <scope>NUCLEOTIDE SEQUENCE</scope>
</reference>
<proteinExistence type="predicted"/>
<sequence>MKIPHLGNGSVGAPITRGGISVFPVYLGESNLSPISTGPTAGLIIDEVPGGEVPHLVVTNPTDRAILIVEGEQLVGGLQNRSPNVSVLVPAGERLEIPVSCLEHGRWGRHDSFRRGATHTPRRVRRAKSHEVAKTMATSGVRSGNQGAVWNAVNQELRYMAVASGTDAIADADVVFERDPDRYSAVEELASMGPLPGQCGIVISHGHRVVGAEVFGALDLLA</sequence>
<dbReference type="Pfam" id="PF20208">
    <property type="entry name" value="ARPP-1"/>
    <property type="match status" value="1"/>
</dbReference>
<protein>
    <recommendedName>
        <fullName evidence="1">ARG and Rhodanese-Phosphatase-superfamily-associated domain-containing protein</fullName>
    </recommendedName>
</protein>
<dbReference type="InterPro" id="IPR046699">
    <property type="entry name" value="ARPP-1"/>
</dbReference>
<name>A0A382BY46_9ZZZZ</name>
<dbReference type="EMBL" id="UINC01031924">
    <property type="protein sequence ID" value="SVB18730.1"/>
    <property type="molecule type" value="Genomic_DNA"/>
</dbReference>
<organism evidence="2">
    <name type="scientific">marine metagenome</name>
    <dbReference type="NCBI Taxonomy" id="408172"/>
    <lineage>
        <taxon>unclassified sequences</taxon>
        <taxon>metagenomes</taxon>
        <taxon>ecological metagenomes</taxon>
    </lineage>
</organism>
<feature type="non-terminal residue" evidence="2">
    <location>
        <position position="222"/>
    </location>
</feature>
<feature type="domain" description="ARG and Rhodanese-Phosphatase-superfamily-associated" evidence="1">
    <location>
        <begin position="10"/>
        <end position="221"/>
    </location>
</feature>
<evidence type="ECO:0000259" key="1">
    <source>
        <dbReference type="Pfam" id="PF20208"/>
    </source>
</evidence>
<accession>A0A382BY46</accession>
<gene>
    <name evidence="2" type="ORF">METZ01_LOCUS171584</name>
</gene>
<evidence type="ECO:0000313" key="2">
    <source>
        <dbReference type="EMBL" id="SVB18730.1"/>
    </source>
</evidence>